<gene>
    <name evidence="2" type="ORF">G3I46_24795</name>
</gene>
<feature type="region of interest" description="Disordered" evidence="1">
    <location>
        <begin position="101"/>
        <end position="132"/>
    </location>
</feature>
<reference evidence="2 3" key="1">
    <citation type="submission" date="2020-01" db="EMBL/GenBank/DDBJ databases">
        <title>Insect and environment-associated Actinomycetes.</title>
        <authorList>
            <person name="Currrie C."/>
            <person name="Chevrette M."/>
            <person name="Carlson C."/>
            <person name="Stubbendieck R."/>
            <person name="Wendt-Pienkowski E."/>
        </authorList>
    </citation>
    <scope>NUCLEOTIDE SEQUENCE [LARGE SCALE GENOMIC DNA]</scope>
    <source>
        <strain evidence="2 3">SID14172</strain>
    </source>
</reference>
<evidence type="ECO:0000313" key="3">
    <source>
        <dbReference type="Proteomes" id="UP000469545"/>
    </source>
</evidence>
<comment type="caution">
    <text evidence="2">The sequence shown here is derived from an EMBL/GenBank/DDBJ whole genome shotgun (WGS) entry which is preliminary data.</text>
</comment>
<name>A0A6N9UX37_9ACTN</name>
<keyword evidence="3" id="KW-1185">Reference proteome</keyword>
<dbReference type="RefSeq" id="WP_164141948.1">
    <property type="nucleotide sequence ID" value="NZ_JAAGMB010000543.1"/>
</dbReference>
<accession>A0A6N9UX37</accession>
<organism evidence="2 3">
    <name type="scientific">Streptomyces coelicoflavus</name>
    <dbReference type="NCBI Taxonomy" id="285562"/>
    <lineage>
        <taxon>Bacteria</taxon>
        <taxon>Bacillati</taxon>
        <taxon>Actinomycetota</taxon>
        <taxon>Actinomycetes</taxon>
        <taxon>Kitasatosporales</taxon>
        <taxon>Streptomycetaceae</taxon>
        <taxon>Streptomyces</taxon>
    </lineage>
</organism>
<protein>
    <submittedName>
        <fullName evidence="2">Uncharacterized protein</fullName>
    </submittedName>
</protein>
<feature type="compositionally biased region" description="Low complexity" evidence="1">
    <location>
        <begin position="122"/>
        <end position="132"/>
    </location>
</feature>
<evidence type="ECO:0000256" key="1">
    <source>
        <dbReference type="SAM" id="MobiDB-lite"/>
    </source>
</evidence>
<dbReference type="Proteomes" id="UP000469545">
    <property type="component" value="Unassembled WGS sequence"/>
</dbReference>
<sequence length="132" mass="13939">MPHAPFPAPDLSPYRAALDAAESPAEFSNVLNALLDSVAPSLNEVIDHLAATARWRGQNRGAEVESPPWLLRNAASSIASGLAMATEADVKILRAHYDPAPDLDALQKHSRRAPGPPPAPSGPQYGPSGPRH</sequence>
<proteinExistence type="predicted"/>
<dbReference type="EMBL" id="JAAGMB010000543">
    <property type="protein sequence ID" value="NEB19672.1"/>
    <property type="molecule type" value="Genomic_DNA"/>
</dbReference>
<dbReference type="AlphaFoldDB" id="A0A6N9UX37"/>
<evidence type="ECO:0000313" key="2">
    <source>
        <dbReference type="EMBL" id="NEB19672.1"/>
    </source>
</evidence>